<gene>
    <name evidence="5" type="ORF">TEGL_09640</name>
</gene>
<dbReference type="InterPro" id="IPR014729">
    <property type="entry name" value="Rossmann-like_a/b/a_fold"/>
</dbReference>
<comment type="catalytic activity">
    <reaction evidence="4">
        <text>L-aspartate + L-glutamine + ATP + H2O = L-asparagine + L-glutamate + AMP + diphosphate + H(+)</text>
        <dbReference type="Rhea" id="RHEA:12228"/>
        <dbReference type="ChEBI" id="CHEBI:15377"/>
        <dbReference type="ChEBI" id="CHEBI:15378"/>
        <dbReference type="ChEBI" id="CHEBI:29985"/>
        <dbReference type="ChEBI" id="CHEBI:29991"/>
        <dbReference type="ChEBI" id="CHEBI:30616"/>
        <dbReference type="ChEBI" id="CHEBI:33019"/>
        <dbReference type="ChEBI" id="CHEBI:58048"/>
        <dbReference type="ChEBI" id="CHEBI:58359"/>
        <dbReference type="ChEBI" id="CHEBI:456215"/>
        <dbReference type="EC" id="6.3.5.4"/>
    </reaction>
</comment>
<evidence type="ECO:0000256" key="4">
    <source>
        <dbReference type="ARBA" id="ARBA00048741"/>
    </source>
</evidence>
<dbReference type="InterPro" id="IPR051786">
    <property type="entry name" value="ASN_synthetase/amidase"/>
</dbReference>
<dbReference type="Proteomes" id="UP001348492">
    <property type="component" value="Chromosome"/>
</dbReference>
<dbReference type="SUPFAM" id="SSF56235">
    <property type="entry name" value="N-terminal nucleophile aminohydrolases (Ntn hydrolases)"/>
    <property type="match status" value="1"/>
</dbReference>
<sequence length="531" mass="62689">MHANTKEMIELLEEYPQYRNDIFKRGYLITSDTTINNKEYPFYENWNICKVGDFIFYIHREQKLYIFEENNNIFFLIGHAYNPFTMEIDEISILKKISNSYYRSKNKYFDAVSELTGLFIIGFIENCQIEIIVDCAGMQGAYYGFIDDKVFVSSHMQMIGDLCNLKVDSYVEELINYKFYKLYGPFLPSDLSSYKEVKRLVPNTVVNFKLNKFIVNRFFPDEGLEICESEVEYESTIKEIGKILHNNIELISRKWEKPAISMTGGMDSKVTVACANGLYDKFKYFSYISMPGEVIDAEAAHTIANHLGISHKIYNIPDENSKFKDLEIITKIINHSFGNIGKLNQNDMRKRVYFRDTNEFDIEVKSWVSEIGRANYYKKFGKKRMPKHLSPRNLTTMYKFFVNNRSLVKKTDKVFEEYRDKYKFGENFNNYDESDMFLWEIRYGAWGGLVLTGEHRYSFDITVPYNNRKLIKLLLSLPLNKRINDKSHEDIIKLMNIKVDEPGITIVNYNETKKRMYFEKLYFNLNGLLPF</sequence>
<accession>A0ABZ2ES49</accession>
<keyword evidence="6" id="KW-1185">Reference proteome</keyword>
<dbReference type="EC" id="6.3.5.4" evidence="2"/>
<comment type="pathway">
    <text evidence="1">Amino-acid biosynthesis; L-asparagine biosynthesis; L-asparagine from L-aspartate (L-Gln route): step 1/1.</text>
</comment>
<reference evidence="5 6" key="1">
    <citation type="journal article" date="2023" name="PLoS ONE">
        <title>Genome-based metabolic and phylogenomic analysis of three Terrisporobacter species.</title>
        <authorList>
            <person name="Boer T."/>
            <person name="Bengelsdorf F.R."/>
            <person name="Bomeke M."/>
            <person name="Daniel R."/>
            <person name="Poehlein A."/>
        </authorList>
    </citation>
    <scope>NUCLEOTIDE SEQUENCE [LARGE SCALE GENOMIC DNA]</scope>
    <source>
        <strain evidence="5 6">DSM 1288</strain>
    </source>
</reference>
<evidence type="ECO:0000256" key="1">
    <source>
        <dbReference type="ARBA" id="ARBA00005187"/>
    </source>
</evidence>
<dbReference type="PANTHER" id="PTHR43284">
    <property type="entry name" value="ASPARAGINE SYNTHETASE (GLUTAMINE-HYDROLYZING)"/>
    <property type="match status" value="1"/>
</dbReference>
<organism evidence="5 6">
    <name type="scientific">Terrisporobacter glycolicus ATCC 14880 = DSM 1288</name>
    <dbReference type="NCBI Taxonomy" id="1121315"/>
    <lineage>
        <taxon>Bacteria</taxon>
        <taxon>Bacillati</taxon>
        <taxon>Bacillota</taxon>
        <taxon>Clostridia</taxon>
        <taxon>Peptostreptococcales</taxon>
        <taxon>Peptostreptococcaceae</taxon>
        <taxon>Terrisporobacter</taxon>
    </lineage>
</organism>
<dbReference type="PANTHER" id="PTHR43284:SF1">
    <property type="entry name" value="ASPARAGINE SYNTHETASE"/>
    <property type="match status" value="1"/>
</dbReference>
<evidence type="ECO:0000313" key="6">
    <source>
        <dbReference type="Proteomes" id="UP001348492"/>
    </source>
</evidence>
<dbReference type="RefSeq" id="WP_018590340.1">
    <property type="nucleotide sequence ID" value="NZ_CP117523.1"/>
</dbReference>
<dbReference type="EMBL" id="CP117523">
    <property type="protein sequence ID" value="WWD82572.1"/>
    <property type="molecule type" value="Genomic_DNA"/>
</dbReference>
<evidence type="ECO:0000256" key="2">
    <source>
        <dbReference type="ARBA" id="ARBA00012737"/>
    </source>
</evidence>
<dbReference type="Gene3D" id="3.40.50.620">
    <property type="entry name" value="HUPs"/>
    <property type="match status" value="1"/>
</dbReference>
<keyword evidence="3" id="KW-0061">Asparagine biosynthesis</keyword>
<protein>
    <recommendedName>
        <fullName evidence="2">asparagine synthase (glutamine-hydrolyzing)</fullName>
        <ecNumber evidence="2">6.3.5.4</ecNumber>
    </recommendedName>
</protein>
<proteinExistence type="predicted"/>
<evidence type="ECO:0000256" key="3">
    <source>
        <dbReference type="ARBA" id="ARBA00022888"/>
    </source>
</evidence>
<dbReference type="InterPro" id="IPR029055">
    <property type="entry name" value="Ntn_hydrolases_N"/>
</dbReference>
<keyword evidence="3" id="KW-0028">Amino-acid biosynthesis</keyword>
<evidence type="ECO:0000313" key="5">
    <source>
        <dbReference type="EMBL" id="WWD82572.1"/>
    </source>
</evidence>
<name>A0ABZ2ES49_9FIRM</name>
<dbReference type="SUPFAM" id="SSF52402">
    <property type="entry name" value="Adenine nucleotide alpha hydrolases-like"/>
    <property type="match status" value="1"/>
</dbReference>